<evidence type="ECO:0008006" key="2">
    <source>
        <dbReference type="Google" id="ProtNLM"/>
    </source>
</evidence>
<reference evidence="1" key="1">
    <citation type="submission" date="2018-05" db="EMBL/GenBank/DDBJ databases">
        <authorList>
            <person name="Lanie J.A."/>
            <person name="Ng W.-L."/>
            <person name="Kazmierczak K.M."/>
            <person name="Andrzejewski T.M."/>
            <person name="Davidsen T.M."/>
            <person name="Wayne K.J."/>
            <person name="Tettelin H."/>
            <person name="Glass J.I."/>
            <person name="Rusch D."/>
            <person name="Podicherti R."/>
            <person name="Tsui H.-C.T."/>
            <person name="Winkler M.E."/>
        </authorList>
    </citation>
    <scope>NUCLEOTIDE SEQUENCE</scope>
</reference>
<accession>A0A382U1Q8</accession>
<protein>
    <recommendedName>
        <fullName evidence="2">PD-(D/E)XK endonuclease-like domain-containing protein</fullName>
    </recommendedName>
</protein>
<dbReference type="EMBL" id="UINC01140866">
    <property type="protein sequence ID" value="SVD28254.1"/>
    <property type="molecule type" value="Genomic_DNA"/>
</dbReference>
<gene>
    <name evidence="1" type="ORF">METZ01_LOCUS381108</name>
</gene>
<organism evidence="1">
    <name type="scientific">marine metagenome</name>
    <dbReference type="NCBI Taxonomy" id="408172"/>
    <lineage>
        <taxon>unclassified sequences</taxon>
        <taxon>metagenomes</taxon>
        <taxon>ecological metagenomes</taxon>
    </lineage>
</organism>
<sequence>RFLTKSRFQLATECPAKLFYTGKDDYANQSMDDSFLEALAEGGFQVAALAKCYLPGGHEIGTLDYDQALAQTNDLLKLENVTIYEAAVSVENLFIRADILVKRGNRLNLYEVKAKSVDPSDEHPFSTKSGTIKKGWKSYLYDAAFQKYVISRAFPQYTVNAHLMMADKSARCPSEGLNQKFRLQKDGDGRKSVVVSAALGDDDLKPPILCKVNVDAECEKIYTGTDGKEPQVNSFSEKIEMFSEHYALDKKIQTPVSTVCKDCEFQTSEHDESEGLKSGVKECWKNDLNWNDEDFS</sequence>
<evidence type="ECO:0000313" key="1">
    <source>
        <dbReference type="EMBL" id="SVD28254.1"/>
    </source>
</evidence>
<dbReference type="AlphaFoldDB" id="A0A382U1Q8"/>
<name>A0A382U1Q8_9ZZZZ</name>
<feature type="non-terminal residue" evidence="1">
    <location>
        <position position="296"/>
    </location>
</feature>
<proteinExistence type="predicted"/>
<feature type="non-terminal residue" evidence="1">
    <location>
        <position position="1"/>
    </location>
</feature>